<name>A0ABN8LBK9_9CNID</name>
<dbReference type="InterPro" id="IPR000276">
    <property type="entry name" value="GPCR_Rhodpsn"/>
</dbReference>
<comment type="caution">
    <text evidence="11">The sequence shown here is derived from an EMBL/GenBank/DDBJ whole genome shotgun (WGS) entry which is preliminary data.</text>
</comment>
<keyword evidence="2 8" id="KW-0812">Transmembrane</keyword>
<dbReference type="Proteomes" id="UP001159427">
    <property type="component" value="Unassembled WGS sequence"/>
</dbReference>
<proteinExistence type="inferred from homology"/>
<protein>
    <recommendedName>
        <fullName evidence="10">G-protein coupled receptors family 1 profile domain-containing protein</fullName>
    </recommendedName>
</protein>
<feature type="transmembrane region" description="Helical" evidence="9">
    <location>
        <begin position="149"/>
        <end position="171"/>
    </location>
</feature>
<dbReference type="PROSITE" id="PS00237">
    <property type="entry name" value="G_PROTEIN_RECEP_F1_1"/>
    <property type="match status" value="1"/>
</dbReference>
<evidence type="ECO:0000256" key="3">
    <source>
        <dbReference type="ARBA" id="ARBA00022989"/>
    </source>
</evidence>
<evidence type="ECO:0000259" key="10">
    <source>
        <dbReference type="PROSITE" id="PS50262"/>
    </source>
</evidence>
<evidence type="ECO:0000256" key="2">
    <source>
        <dbReference type="ARBA" id="ARBA00022692"/>
    </source>
</evidence>
<dbReference type="InterPro" id="IPR017452">
    <property type="entry name" value="GPCR_Rhodpsn_7TM"/>
</dbReference>
<dbReference type="PRINTS" id="PR00237">
    <property type="entry name" value="GPCRRHODOPSN"/>
</dbReference>
<keyword evidence="3 9" id="KW-1133">Transmembrane helix</keyword>
<dbReference type="Pfam" id="PF00001">
    <property type="entry name" value="7tm_1"/>
    <property type="match status" value="1"/>
</dbReference>
<evidence type="ECO:0000256" key="7">
    <source>
        <dbReference type="ARBA" id="ARBA00023224"/>
    </source>
</evidence>
<comment type="subcellular location">
    <subcellularLocation>
        <location evidence="1">Membrane</location>
        <topology evidence="1">Multi-pass membrane protein</topology>
    </subcellularLocation>
</comment>
<reference evidence="11 12" key="1">
    <citation type="submission" date="2022-05" db="EMBL/GenBank/DDBJ databases">
        <authorList>
            <consortium name="Genoscope - CEA"/>
            <person name="William W."/>
        </authorList>
    </citation>
    <scope>NUCLEOTIDE SEQUENCE [LARGE SCALE GENOMIC DNA]</scope>
</reference>
<evidence type="ECO:0000256" key="9">
    <source>
        <dbReference type="SAM" id="Phobius"/>
    </source>
</evidence>
<feature type="transmembrane region" description="Helical" evidence="9">
    <location>
        <begin position="288"/>
        <end position="311"/>
    </location>
</feature>
<dbReference type="SMART" id="SM01381">
    <property type="entry name" value="7TM_GPCR_Srsx"/>
    <property type="match status" value="1"/>
</dbReference>
<accession>A0ABN8LBK9</accession>
<feature type="transmembrane region" description="Helical" evidence="9">
    <location>
        <begin position="28"/>
        <end position="53"/>
    </location>
</feature>
<dbReference type="CDD" id="cd00637">
    <property type="entry name" value="7tm_classA_rhodopsin-like"/>
    <property type="match status" value="1"/>
</dbReference>
<feature type="transmembrane region" description="Helical" evidence="9">
    <location>
        <begin position="65"/>
        <end position="85"/>
    </location>
</feature>
<feature type="transmembrane region" description="Helical" evidence="9">
    <location>
        <begin position="198"/>
        <end position="225"/>
    </location>
</feature>
<feature type="transmembrane region" description="Helical" evidence="9">
    <location>
        <begin position="108"/>
        <end position="128"/>
    </location>
</feature>
<dbReference type="SUPFAM" id="SSF81321">
    <property type="entry name" value="Family A G protein-coupled receptor-like"/>
    <property type="match status" value="1"/>
</dbReference>
<sequence>MNTSNGTKTPNSEDKIECDGVDRETREIGATAVCAVIFITSTLGNALVIMVVYRERRMRTIVNLLIVNVAVSDFLCTLFVIPRVITQTFTDQLAWLIGGTLGEALCKVVYFFQDITVAVSLLSLLIIASERYYAITRPIIQNTYQKTRGILLIVITWMVACVIHAVDLYAFKLEEGAFCVHTWEPLFEDRFEAWKIQFLVHTIIFVFIPFFIITALYVTIIIRIRRMTLPEEASRRSLCLSRNRKVLRMLIAVVIAFGVCWFPFLIYHYVATFTWFNNNLEPPCSVKFIGECSLYLTFINSSINPAIYFMFSKNYRSGLNNIVWSFFTPFFRSSRKRVSRNIETPCFKPPPQDNGGVIQCQDVELQVFSFPQR</sequence>
<keyword evidence="6 8" id="KW-0675">Receptor</keyword>
<evidence type="ECO:0000256" key="4">
    <source>
        <dbReference type="ARBA" id="ARBA00023040"/>
    </source>
</evidence>
<keyword evidence="12" id="KW-1185">Reference proteome</keyword>
<feature type="transmembrane region" description="Helical" evidence="9">
    <location>
        <begin position="246"/>
        <end position="268"/>
    </location>
</feature>
<evidence type="ECO:0000256" key="6">
    <source>
        <dbReference type="ARBA" id="ARBA00023170"/>
    </source>
</evidence>
<evidence type="ECO:0000256" key="1">
    <source>
        <dbReference type="ARBA" id="ARBA00004141"/>
    </source>
</evidence>
<evidence type="ECO:0000313" key="12">
    <source>
        <dbReference type="Proteomes" id="UP001159427"/>
    </source>
</evidence>
<evidence type="ECO:0000256" key="5">
    <source>
        <dbReference type="ARBA" id="ARBA00023136"/>
    </source>
</evidence>
<dbReference type="Gene3D" id="1.20.1070.10">
    <property type="entry name" value="Rhodopsin 7-helix transmembrane proteins"/>
    <property type="match status" value="1"/>
</dbReference>
<keyword evidence="5 9" id="KW-0472">Membrane</keyword>
<evidence type="ECO:0000313" key="11">
    <source>
        <dbReference type="EMBL" id="CAH3014456.1"/>
    </source>
</evidence>
<dbReference type="PANTHER" id="PTHR45695:SF9">
    <property type="entry name" value="LEUCOKININ RECEPTOR"/>
    <property type="match status" value="1"/>
</dbReference>
<evidence type="ECO:0000256" key="8">
    <source>
        <dbReference type="RuleBase" id="RU000688"/>
    </source>
</evidence>
<comment type="similarity">
    <text evidence="8">Belongs to the G-protein coupled receptor 1 family.</text>
</comment>
<dbReference type="EMBL" id="CALNXI010000010">
    <property type="protein sequence ID" value="CAH3014456.1"/>
    <property type="molecule type" value="Genomic_DNA"/>
</dbReference>
<keyword evidence="7 8" id="KW-0807">Transducer</keyword>
<keyword evidence="4 8" id="KW-0297">G-protein coupled receptor</keyword>
<gene>
    <name evidence="11" type="ORF">PEVE_00000126</name>
</gene>
<organism evidence="11 12">
    <name type="scientific">Porites evermanni</name>
    <dbReference type="NCBI Taxonomy" id="104178"/>
    <lineage>
        <taxon>Eukaryota</taxon>
        <taxon>Metazoa</taxon>
        <taxon>Cnidaria</taxon>
        <taxon>Anthozoa</taxon>
        <taxon>Hexacorallia</taxon>
        <taxon>Scleractinia</taxon>
        <taxon>Fungiina</taxon>
        <taxon>Poritidae</taxon>
        <taxon>Porites</taxon>
    </lineage>
</organism>
<dbReference type="PROSITE" id="PS50262">
    <property type="entry name" value="G_PROTEIN_RECEP_F1_2"/>
    <property type="match status" value="1"/>
</dbReference>
<dbReference type="PANTHER" id="PTHR45695">
    <property type="entry name" value="LEUCOKININ RECEPTOR-RELATED"/>
    <property type="match status" value="1"/>
</dbReference>
<feature type="domain" description="G-protein coupled receptors family 1 profile" evidence="10">
    <location>
        <begin position="44"/>
        <end position="308"/>
    </location>
</feature>